<dbReference type="Proteomes" id="UP000473885">
    <property type="component" value="Unassembled WGS sequence"/>
</dbReference>
<dbReference type="EMBL" id="SXDP01000013">
    <property type="protein sequence ID" value="NEZ47805.1"/>
    <property type="molecule type" value="Genomic_DNA"/>
</dbReference>
<keyword evidence="2" id="KW-1185">Reference proteome</keyword>
<name>A0A6M0RBY4_9CLOT</name>
<accession>A0A6M0RBY4</accession>
<evidence type="ECO:0000313" key="2">
    <source>
        <dbReference type="Proteomes" id="UP000473885"/>
    </source>
</evidence>
<evidence type="ECO:0000313" key="1">
    <source>
        <dbReference type="EMBL" id="NEZ47805.1"/>
    </source>
</evidence>
<dbReference type="AlphaFoldDB" id="A0A6M0RBY4"/>
<organism evidence="1 2">
    <name type="scientific">Clostridium niameyense</name>
    <dbReference type="NCBI Taxonomy" id="1622073"/>
    <lineage>
        <taxon>Bacteria</taxon>
        <taxon>Bacillati</taxon>
        <taxon>Bacillota</taxon>
        <taxon>Clostridia</taxon>
        <taxon>Eubacteriales</taxon>
        <taxon>Clostridiaceae</taxon>
        <taxon>Clostridium</taxon>
    </lineage>
</organism>
<reference evidence="1 2" key="1">
    <citation type="submission" date="2019-04" db="EMBL/GenBank/DDBJ databases">
        <title>Genome sequencing of Clostridium botulinum Groups I-IV and Clostridium butyricum.</title>
        <authorList>
            <person name="Brunt J."/>
            <person name="Van Vliet A.H.M."/>
            <person name="Stringer S.C."/>
            <person name="Carter A.T."/>
            <person name="Peck M.W."/>
        </authorList>
    </citation>
    <scope>NUCLEOTIDE SEQUENCE [LARGE SCALE GENOMIC DNA]</scope>
    <source>
        <strain evidence="1 2">IFR 18/094</strain>
    </source>
</reference>
<dbReference type="RefSeq" id="WP_163249696.1">
    <property type="nucleotide sequence ID" value="NZ_SXDP01000013.1"/>
</dbReference>
<gene>
    <name evidence="1" type="ORF">FDF74_11495</name>
</gene>
<proteinExistence type="predicted"/>
<sequence>MDFNNVNQKWLNKWNSKTITKDAFITRHVMADICIKDVGIQPSCCTKKLDIGTNCEDCWYYVYLAMWKRHMFK</sequence>
<protein>
    <submittedName>
        <fullName evidence="1">Uncharacterized protein</fullName>
    </submittedName>
</protein>
<comment type="caution">
    <text evidence="1">The sequence shown here is derived from an EMBL/GenBank/DDBJ whole genome shotgun (WGS) entry which is preliminary data.</text>
</comment>